<dbReference type="InterPro" id="IPR036392">
    <property type="entry name" value="PLAT/LH2_dom_sf"/>
</dbReference>
<dbReference type="CDD" id="cd01756">
    <property type="entry name" value="PLAT_repeat"/>
    <property type="match status" value="1"/>
</dbReference>
<dbReference type="Gene3D" id="2.60.60.20">
    <property type="entry name" value="PLAT/LH2 domain"/>
    <property type="match status" value="1"/>
</dbReference>
<keyword evidence="4" id="KW-1185">Reference proteome</keyword>
<dbReference type="AlphaFoldDB" id="A0A091T1T8"/>
<feature type="domain" description="PLAT" evidence="2">
    <location>
        <begin position="1"/>
        <end position="105"/>
    </location>
</feature>
<name>A0A091T1T8_PELCR</name>
<dbReference type="EMBL" id="KK494834">
    <property type="protein sequence ID" value="KFQ64982.1"/>
    <property type="molecule type" value="Genomic_DNA"/>
</dbReference>
<accession>A0A091T1T8</accession>
<evidence type="ECO:0000256" key="1">
    <source>
        <dbReference type="PROSITE-ProRule" id="PRU00152"/>
    </source>
</evidence>
<dbReference type="PANTHER" id="PTHR45901">
    <property type="entry name" value="PROTEIN CBG12474"/>
    <property type="match status" value="1"/>
</dbReference>
<dbReference type="SUPFAM" id="SSF49723">
    <property type="entry name" value="Lipase/lipooxygenase domain (PLAT/LH2 domain)"/>
    <property type="match status" value="1"/>
</dbReference>
<dbReference type="PROSITE" id="PS50095">
    <property type="entry name" value="PLAT"/>
    <property type="match status" value="1"/>
</dbReference>
<proteinExistence type="predicted"/>
<evidence type="ECO:0000259" key="2">
    <source>
        <dbReference type="PROSITE" id="PS50095"/>
    </source>
</evidence>
<organism evidence="3 4">
    <name type="scientific">Pelecanus crispus</name>
    <name type="common">Dalmatian pelican</name>
    <dbReference type="NCBI Taxonomy" id="36300"/>
    <lineage>
        <taxon>Eukaryota</taxon>
        <taxon>Metazoa</taxon>
        <taxon>Chordata</taxon>
        <taxon>Craniata</taxon>
        <taxon>Vertebrata</taxon>
        <taxon>Euteleostomi</taxon>
        <taxon>Archelosauria</taxon>
        <taxon>Archosauria</taxon>
        <taxon>Dinosauria</taxon>
        <taxon>Saurischia</taxon>
        <taxon>Theropoda</taxon>
        <taxon>Coelurosauria</taxon>
        <taxon>Aves</taxon>
        <taxon>Neognathae</taxon>
        <taxon>Neoaves</taxon>
        <taxon>Aequornithes</taxon>
        <taxon>Pelecaniformes</taxon>
        <taxon>Pelecanidae</taxon>
        <taxon>Pelecanus</taxon>
    </lineage>
</organism>
<reference evidence="3 4" key="1">
    <citation type="submission" date="2014-04" db="EMBL/GenBank/DDBJ databases">
        <title>Genome evolution of avian class.</title>
        <authorList>
            <person name="Zhang G."/>
            <person name="Li C."/>
        </authorList>
    </citation>
    <scope>NUCLEOTIDE SEQUENCE [LARGE SCALE GENOMIC DNA]</scope>
    <source>
        <strain evidence="3">BGI_N334</strain>
    </source>
</reference>
<evidence type="ECO:0000313" key="3">
    <source>
        <dbReference type="EMBL" id="KFQ64982.1"/>
    </source>
</evidence>
<feature type="non-terminal residue" evidence="3">
    <location>
        <position position="1"/>
    </location>
</feature>
<protein>
    <submittedName>
        <fullName evidence="3">Lipoxygenase homology domain-containing protein 1</fullName>
    </submittedName>
</protein>
<dbReference type="InterPro" id="IPR001024">
    <property type="entry name" value="PLAT/LH2_dom"/>
</dbReference>
<sequence length="178" mass="20272">NAGTEADVYISVYGERGDTGSRQLLRSQKPKKFLKGQTDIFAVEAVHLGVLYKIVIGHNGLGSGNGWFLDKVVIKDPITDLDYTFLCHRWLDQGQDDGKIARELTVTDASSFPGRQELELKREETWAAEKWKFQEGNTLQFYNRLTHGFICLSPDSRVDALGDKKNKYGKVYFMWLYA</sequence>
<dbReference type="Proteomes" id="UP000054150">
    <property type="component" value="Unassembled WGS sequence"/>
</dbReference>
<comment type="caution">
    <text evidence="1">Lacks conserved residue(s) required for the propagation of feature annotation.</text>
</comment>
<gene>
    <name evidence="3" type="ORF">N334_14427</name>
</gene>
<dbReference type="PANTHER" id="PTHR45901:SF7">
    <property type="entry name" value="OXYGEN-REGULATED PROTEIN 1"/>
    <property type="match status" value="1"/>
</dbReference>
<dbReference type="InterPro" id="IPR052970">
    <property type="entry name" value="Inner_ear_hair_cell_LOXHD"/>
</dbReference>
<evidence type="ECO:0000313" key="4">
    <source>
        <dbReference type="Proteomes" id="UP000054150"/>
    </source>
</evidence>
<dbReference type="Pfam" id="PF01477">
    <property type="entry name" value="PLAT"/>
    <property type="match status" value="1"/>
</dbReference>
<feature type="non-terminal residue" evidence="3">
    <location>
        <position position="178"/>
    </location>
</feature>